<dbReference type="Gene3D" id="2.40.70.10">
    <property type="entry name" value="Acid Proteases"/>
    <property type="match status" value="2"/>
</dbReference>
<dbReference type="AlphaFoldDB" id="A0A9D5D785"/>
<dbReference type="SMART" id="SM00743">
    <property type="entry name" value="Agenet"/>
    <property type="match status" value="2"/>
</dbReference>
<feature type="domain" description="Peptidase A1" evidence="11">
    <location>
        <begin position="559"/>
        <end position="827"/>
    </location>
</feature>
<evidence type="ECO:0000313" key="12">
    <source>
        <dbReference type="EMBL" id="KAJ0986616.1"/>
    </source>
</evidence>
<dbReference type="Gene3D" id="3.40.605.10">
    <property type="entry name" value="Aldehyde Dehydrogenase, Chain A, domain 1"/>
    <property type="match status" value="1"/>
</dbReference>
<dbReference type="InterPro" id="IPR015590">
    <property type="entry name" value="Aldehyde_DH_dom"/>
</dbReference>
<gene>
    <name evidence="12" type="ORF">J5N97_004972</name>
</gene>
<evidence type="ECO:0000313" key="13">
    <source>
        <dbReference type="Proteomes" id="UP001085076"/>
    </source>
</evidence>
<comment type="similarity">
    <text evidence="1">Belongs to the peptidase A1 family.</text>
</comment>
<dbReference type="InterPro" id="IPR016162">
    <property type="entry name" value="Ald_DH_N"/>
</dbReference>
<evidence type="ECO:0000259" key="11">
    <source>
        <dbReference type="PROSITE" id="PS51767"/>
    </source>
</evidence>
<reference evidence="12" key="1">
    <citation type="submission" date="2021-03" db="EMBL/GenBank/DDBJ databases">
        <authorList>
            <person name="Li Z."/>
            <person name="Yang C."/>
        </authorList>
    </citation>
    <scope>NUCLEOTIDE SEQUENCE</scope>
    <source>
        <strain evidence="12">Dzin_1.0</strain>
        <tissue evidence="12">Leaf</tissue>
    </source>
</reference>
<dbReference type="OrthoDB" id="2020707at2759"/>
<keyword evidence="8" id="KW-0325">Glycoprotein</keyword>
<keyword evidence="6 10" id="KW-0560">Oxidoreductase</keyword>
<dbReference type="InterPro" id="IPR016163">
    <property type="entry name" value="Ald_DH_C"/>
</dbReference>
<comment type="similarity">
    <text evidence="2 10">Belongs to the aldehyde dehydrogenase family.</text>
</comment>
<dbReference type="Pfam" id="PF00171">
    <property type="entry name" value="Aldedh"/>
    <property type="match status" value="1"/>
</dbReference>
<dbReference type="Pfam" id="PF14541">
    <property type="entry name" value="TAXi_C"/>
    <property type="match status" value="1"/>
</dbReference>
<dbReference type="FunFam" id="3.40.605.10:FF:000011">
    <property type="entry name" value="ALD5p Mitochondrial aldehyde dehydrogenase"/>
    <property type="match status" value="1"/>
</dbReference>
<evidence type="ECO:0000256" key="7">
    <source>
        <dbReference type="ARBA" id="ARBA00023027"/>
    </source>
</evidence>
<dbReference type="InterPro" id="IPR032799">
    <property type="entry name" value="TAXi_C"/>
</dbReference>
<dbReference type="Pfam" id="PF05641">
    <property type="entry name" value="Agenet"/>
    <property type="match status" value="1"/>
</dbReference>
<evidence type="ECO:0000256" key="6">
    <source>
        <dbReference type="ARBA" id="ARBA00023002"/>
    </source>
</evidence>
<sequence>MTRPPGEPFRTGDKVEVSIDEEGFHCSWYEARVARFMPKLARYTIDYETIVVDTEECRPLRETVPASNVRPRPPHLGAAWYAIHQLVDAYHNEGWWTGVVSEVRSGEKYVNVFFPSSGETIAFRASEARAHLEWINDRWVVPDPRKIDVSGGVAAVASGIQRFGTAAEVEVAPITPPVHVNYTKLLINGQFVDAATGKTFPTLDPRTGEVIAHVAEGDVEDVNRAVSAARKAFDEGPWPKMTGYERSRILNRFADLIEKHNDEIAALETWDNGKPYEQSAQVEIPMLARLIRYYAGWADKIHGLIVPADGPHHVQVLHEPIGVAGQIIPWNFPLLMFAWKVGPALACGNTIVLKTAEQTPLSALFVAKLLHEAGVPDGVLNVISGFGPTAGAALARHMDVDKLAFTGSTDTGKIVLELAAKSNLKSVTLELGGKSPMIILDDADIDQAVELAHFALFFNQKAKARALKRVVGDPFKKGVEQGPQIDEEQFNKILRYIQAGKDSGATLVSGGDRVGSKGWNVDCKEEIFGPVQSILKFKASTAAAAAVLTAEISHVRGSYLVSLSIGTPPITFSASPSTVSDLIWTQCQPCTQCFTQSTPIYDPSKSSSFSKLPCSDNLCKASQKSNCTPDCEYNQTYAGGFSHGVMGIETFTSGEDSVPGIAFGCGNSNTFTVASGSGLVGLGRGPLSLISQLGVTKFSYCLPPLGQAKGKLLLGSQAVLKTKAAILSTPLVQNPSIKSSFYYLSLQGITVGTTRLSIPDGALQVKKDGTGGMIISSGTLFPRLEKTIFGLLKEEFRSQLKLPFADQSSLGFDACFSLPSKAKCGGA</sequence>
<dbReference type="GO" id="GO:0004190">
    <property type="term" value="F:aspartic-type endopeptidase activity"/>
    <property type="evidence" value="ECO:0007669"/>
    <property type="project" value="UniProtKB-KW"/>
</dbReference>
<dbReference type="PANTHER" id="PTHR11699">
    <property type="entry name" value="ALDEHYDE DEHYDROGENASE-RELATED"/>
    <property type="match status" value="1"/>
</dbReference>
<dbReference type="Pfam" id="PF14543">
    <property type="entry name" value="TAXi_N"/>
    <property type="match status" value="1"/>
</dbReference>
<evidence type="ECO:0000256" key="5">
    <source>
        <dbReference type="ARBA" id="ARBA00022801"/>
    </source>
</evidence>
<proteinExistence type="inferred from homology"/>
<keyword evidence="7" id="KW-0520">NAD</keyword>
<evidence type="ECO:0000256" key="2">
    <source>
        <dbReference type="ARBA" id="ARBA00009986"/>
    </source>
</evidence>
<dbReference type="SUPFAM" id="SSF53720">
    <property type="entry name" value="ALDH-like"/>
    <property type="match status" value="1"/>
</dbReference>
<evidence type="ECO:0000256" key="8">
    <source>
        <dbReference type="ARBA" id="ARBA00023180"/>
    </source>
</evidence>
<dbReference type="InterPro" id="IPR021109">
    <property type="entry name" value="Peptidase_aspartic_dom_sf"/>
</dbReference>
<evidence type="ECO:0000256" key="3">
    <source>
        <dbReference type="ARBA" id="ARBA00022670"/>
    </source>
</evidence>
<dbReference type="PROSITE" id="PS51767">
    <property type="entry name" value="PEPTIDASE_A1"/>
    <property type="match status" value="1"/>
</dbReference>
<dbReference type="InterPro" id="IPR033121">
    <property type="entry name" value="PEPTIDASE_A1"/>
</dbReference>
<dbReference type="CDD" id="cd20406">
    <property type="entry name" value="Tudor_Agenet_AtDUF_rpt2_4"/>
    <property type="match status" value="1"/>
</dbReference>
<dbReference type="InterPro" id="IPR034161">
    <property type="entry name" value="Pepsin-like_plant"/>
</dbReference>
<evidence type="ECO:0000256" key="1">
    <source>
        <dbReference type="ARBA" id="ARBA00007447"/>
    </source>
</evidence>
<protein>
    <recommendedName>
        <fullName evidence="11">Peptidase A1 domain-containing protein</fullName>
    </recommendedName>
</protein>
<dbReference type="InterPro" id="IPR029510">
    <property type="entry name" value="Ald_DH_CS_GLU"/>
</dbReference>
<evidence type="ECO:0000256" key="9">
    <source>
        <dbReference type="PROSITE-ProRule" id="PRU10007"/>
    </source>
</evidence>
<dbReference type="InterPro" id="IPR016161">
    <property type="entry name" value="Ald_DH/histidinol_DH"/>
</dbReference>
<keyword evidence="3" id="KW-0645">Protease</keyword>
<keyword evidence="4" id="KW-0064">Aspartyl protease</keyword>
<evidence type="ECO:0000256" key="10">
    <source>
        <dbReference type="RuleBase" id="RU003345"/>
    </source>
</evidence>
<feature type="active site" evidence="9">
    <location>
        <position position="430"/>
    </location>
</feature>
<dbReference type="GO" id="GO:0004030">
    <property type="term" value="F:aldehyde dehydrogenase [NAD(P)+] activity"/>
    <property type="evidence" value="ECO:0007669"/>
    <property type="project" value="UniProtKB-ARBA"/>
</dbReference>
<dbReference type="SUPFAM" id="SSF50630">
    <property type="entry name" value="Acid proteases"/>
    <property type="match status" value="1"/>
</dbReference>
<dbReference type="GO" id="GO:0006508">
    <property type="term" value="P:proteolysis"/>
    <property type="evidence" value="ECO:0007669"/>
    <property type="project" value="UniProtKB-KW"/>
</dbReference>
<accession>A0A9D5D785</accession>
<organism evidence="12 13">
    <name type="scientific">Dioscorea zingiberensis</name>
    <dbReference type="NCBI Taxonomy" id="325984"/>
    <lineage>
        <taxon>Eukaryota</taxon>
        <taxon>Viridiplantae</taxon>
        <taxon>Streptophyta</taxon>
        <taxon>Embryophyta</taxon>
        <taxon>Tracheophyta</taxon>
        <taxon>Spermatophyta</taxon>
        <taxon>Magnoliopsida</taxon>
        <taxon>Liliopsida</taxon>
        <taxon>Dioscoreales</taxon>
        <taxon>Dioscoreaceae</taxon>
        <taxon>Dioscorea</taxon>
    </lineage>
</organism>
<dbReference type="CDD" id="cd05476">
    <property type="entry name" value="pepsin_A_like_plant"/>
    <property type="match status" value="1"/>
</dbReference>
<dbReference type="CDD" id="cd20405">
    <property type="entry name" value="Tudor_Agenet_AtDUF_rpt1_3"/>
    <property type="match status" value="1"/>
</dbReference>
<name>A0A9D5D785_9LILI</name>
<dbReference type="Proteomes" id="UP001085076">
    <property type="component" value="Miscellaneous, Linkage group lg01"/>
</dbReference>
<dbReference type="InterPro" id="IPR008395">
    <property type="entry name" value="Agenet-like_dom"/>
</dbReference>
<dbReference type="PROSITE" id="PS00687">
    <property type="entry name" value="ALDEHYDE_DEHYDR_GLU"/>
    <property type="match status" value="1"/>
</dbReference>
<evidence type="ECO:0000256" key="4">
    <source>
        <dbReference type="ARBA" id="ARBA00022750"/>
    </source>
</evidence>
<dbReference type="EMBL" id="JAGGNH010000001">
    <property type="protein sequence ID" value="KAJ0986616.1"/>
    <property type="molecule type" value="Genomic_DNA"/>
</dbReference>
<keyword evidence="13" id="KW-1185">Reference proteome</keyword>
<dbReference type="InterPro" id="IPR032861">
    <property type="entry name" value="TAXi_N"/>
</dbReference>
<reference evidence="12" key="2">
    <citation type="journal article" date="2022" name="Hortic Res">
        <title>The genome of Dioscorea zingiberensis sheds light on the biosynthesis, origin and evolution of the medicinally important diosgenin saponins.</title>
        <authorList>
            <person name="Li Y."/>
            <person name="Tan C."/>
            <person name="Li Z."/>
            <person name="Guo J."/>
            <person name="Li S."/>
            <person name="Chen X."/>
            <person name="Wang C."/>
            <person name="Dai X."/>
            <person name="Yang H."/>
            <person name="Song W."/>
            <person name="Hou L."/>
            <person name="Xu J."/>
            <person name="Tong Z."/>
            <person name="Xu A."/>
            <person name="Yuan X."/>
            <person name="Wang W."/>
            <person name="Yang Q."/>
            <person name="Chen L."/>
            <person name="Sun Z."/>
            <person name="Wang K."/>
            <person name="Pan B."/>
            <person name="Chen J."/>
            <person name="Bao Y."/>
            <person name="Liu F."/>
            <person name="Qi X."/>
            <person name="Gang D.R."/>
            <person name="Wen J."/>
            <person name="Li J."/>
        </authorList>
    </citation>
    <scope>NUCLEOTIDE SEQUENCE</scope>
    <source>
        <strain evidence="12">Dzin_1.0</strain>
    </source>
</reference>
<dbReference type="Gene3D" id="3.40.309.10">
    <property type="entry name" value="Aldehyde Dehydrogenase, Chain A, domain 2"/>
    <property type="match status" value="1"/>
</dbReference>
<dbReference type="InterPro" id="IPR014002">
    <property type="entry name" value="Agenet_dom_plant"/>
</dbReference>
<keyword evidence="5" id="KW-0378">Hydrolase</keyword>
<comment type="caution">
    <text evidence="12">The sequence shown here is derived from an EMBL/GenBank/DDBJ whole genome shotgun (WGS) entry which is preliminary data.</text>
</comment>
<dbReference type="Gene3D" id="2.30.30.140">
    <property type="match status" value="1"/>
</dbReference>